<name>A0ABN8CY03_9STRA</name>
<feature type="region of interest" description="Disordered" evidence="1">
    <location>
        <begin position="1"/>
        <end position="159"/>
    </location>
</feature>
<accession>A0ABN8CY03</accession>
<feature type="compositionally biased region" description="Basic and acidic residues" evidence="1">
    <location>
        <begin position="60"/>
        <end position="72"/>
    </location>
</feature>
<reference evidence="2 3" key="1">
    <citation type="submission" date="2021-11" db="EMBL/GenBank/DDBJ databases">
        <authorList>
            <person name="Islam A."/>
            <person name="Islam S."/>
            <person name="Flora M.S."/>
            <person name="Rahman M."/>
            <person name="Ziaur R.M."/>
            <person name="Epstein J.H."/>
            <person name="Hassan M."/>
            <person name="Klassen M."/>
            <person name="Woodard K."/>
            <person name="Webb A."/>
            <person name="Webby R.J."/>
            <person name="El Zowalaty M.E."/>
        </authorList>
    </citation>
    <scope>NUCLEOTIDE SEQUENCE [LARGE SCALE GENOMIC DNA]</scope>
    <source>
        <strain evidence="2">Pbs1</strain>
    </source>
</reference>
<comment type="caution">
    <text evidence="2">The sequence shown here is derived from an EMBL/GenBank/DDBJ whole genome shotgun (WGS) entry which is preliminary data.</text>
</comment>
<proteinExistence type="predicted"/>
<evidence type="ECO:0000313" key="2">
    <source>
        <dbReference type="EMBL" id="CAH0517714.1"/>
    </source>
</evidence>
<dbReference type="EMBL" id="CAKLCB010000248">
    <property type="protein sequence ID" value="CAH0517714.1"/>
    <property type="molecule type" value="Genomic_DNA"/>
</dbReference>
<feature type="compositionally biased region" description="Acidic residues" evidence="1">
    <location>
        <begin position="251"/>
        <end position="261"/>
    </location>
</feature>
<gene>
    <name evidence="2" type="ORF">PBS001_LOCUS4308</name>
</gene>
<feature type="compositionally biased region" description="Basic and acidic residues" evidence="1">
    <location>
        <begin position="105"/>
        <end position="115"/>
    </location>
</feature>
<evidence type="ECO:0000256" key="1">
    <source>
        <dbReference type="SAM" id="MobiDB-lite"/>
    </source>
</evidence>
<feature type="compositionally biased region" description="Basic and acidic residues" evidence="1">
    <location>
        <begin position="123"/>
        <end position="150"/>
    </location>
</feature>
<evidence type="ECO:0000313" key="3">
    <source>
        <dbReference type="Proteomes" id="UP001158986"/>
    </source>
</evidence>
<dbReference type="Proteomes" id="UP001158986">
    <property type="component" value="Unassembled WGS sequence"/>
</dbReference>
<protein>
    <submittedName>
        <fullName evidence="2">Uncharacterized protein</fullName>
    </submittedName>
</protein>
<sequence length="267" mass="27919">MTAPTDDKPMVSANPTDGKPMEILKPMGVASQRNGDKRRAAGEVARGAVGLSTVMATTVTKEKPTAEDRGDDGGGAQTRPSDGAEGEAGPMPSEVGCVEPLVQSSDEKEAGEKDASAQVVVEVEARGEGSHGAIVEEPRPSDSEVGKDDNGWSVNGEDQTGRYGVTMAVNDEDGVASAAYTIGDVMMDGEVEWQPGEEVEMVVVGKPTGQPKGGRTRGSRRVGRLASAKIACHLDPTRLSTRKRVTRPISESDDSAEEEPLEAICEA</sequence>
<feature type="region of interest" description="Disordered" evidence="1">
    <location>
        <begin position="242"/>
        <end position="267"/>
    </location>
</feature>
<organism evidence="2 3">
    <name type="scientific">Peronospora belbahrii</name>
    <dbReference type="NCBI Taxonomy" id="622444"/>
    <lineage>
        <taxon>Eukaryota</taxon>
        <taxon>Sar</taxon>
        <taxon>Stramenopiles</taxon>
        <taxon>Oomycota</taxon>
        <taxon>Peronosporomycetes</taxon>
        <taxon>Peronosporales</taxon>
        <taxon>Peronosporaceae</taxon>
        <taxon>Peronospora</taxon>
    </lineage>
</organism>
<keyword evidence="3" id="KW-1185">Reference proteome</keyword>